<keyword evidence="1" id="KW-0732">Signal</keyword>
<name>A0A317XBF3_9EURO</name>
<dbReference type="GeneID" id="37117042"/>
<proteinExistence type="predicted"/>
<feature type="signal peptide" evidence="1">
    <location>
        <begin position="1"/>
        <end position="24"/>
    </location>
</feature>
<dbReference type="EMBL" id="MSFK01000003">
    <property type="protein sequence ID" value="PWY95441.1"/>
    <property type="molecule type" value="Genomic_DNA"/>
</dbReference>
<keyword evidence="3" id="KW-1185">Reference proteome</keyword>
<sequence length="105" mass="11226">MPSSPPSLIPLPLLLLYLTLPTAATTTTCYDPTGTKLHAGYQPCPPSSGSPNSCCNIGNGDLCTDSGLCLRQDTLANGFWYQDGCTDRDWRGCRRICSGKIVLCP</sequence>
<accession>A0A317XBF3</accession>
<dbReference type="AlphaFoldDB" id="A0A317XBF3"/>
<reference evidence="2 3" key="1">
    <citation type="submission" date="2016-12" db="EMBL/GenBank/DDBJ databases">
        <title>The genomes of Aspergillus section Nigri reveals drivers in fungal speciation.</title>
        <authorList>
            <consortium name="DOE Joint Genome Institute"/>
            <person name="Vesth T.C."/>
            <person name="Nybo J."/>
            <person name="Theobald S."/>
            <person name="Brandl J."/>
            <person name="Frisvad J.C."/>
            <person name="Nielsen K.F."/>
            <person name="Lyhne E.K."/>
            <person name="Kogle M.E."/>
            <person name="Kuo A."/>
            <person name="Riley R."/>
            <person name="Clum A."/>
            <person name="Nolan M."/>
            <person name="Lipzen A."/>
            <person name="Salamov A."/>
            <person name="Henrissat B."/>
            <person name="Wiebenga A."/>
            <person name="De Vries R.P."/>
            <person name="Grigoriev I.V."/>
            <person name="Mortensen U.H."/>
            <person name="Andersen M.R."/>
            <person name="Baker S.E."/>
        </authorList>
    </citation>
    <scope>NUCLEOTIDE SEQUENCE [LARGE SCALE GENOMIC DNA]</scope>
    <source>
        <strain evidence="2 3">CBS 115572</strain>
    </source>
</reference>
<feature type="chain" id="PRO_5016342023" evidence="1">
    <location>
        <begin position="25"/>
        <end position="105"/>
    </location>
</feature>
<dbReference type="Proteomes" id="UP000246702">
    <property type="component" value="Unassembled WGS sequence"/>
</dbReference>
<dbReference type="RefSeq" id="XP_025472202.1">
    <property type="nucleotide sequence ID" value="XM_025614899.1"/>
</dbReference>
<evidence type="ECO:0000256" key="1">
    <source>
        <dbReference type="SAM" id="SignalP"/>
    </source>
</evidence>
<evidence type="ECO:0000313" key="3">
    <source>
        <dbReference type="Proteomes" id="UP000246702"/>
    </source>
</evidence>
<evidence type="ECO:0000313" key="2">
    <source>
        <dbReference type="EMBL" id="PWY95441.1"/>
    </source>
</evidence>
<gene>
    <name evidence="2" type="ORF">BO94DRAFT_572005</name>
</gene>
<comment type="caution">
    <text evidence="2">The sequence shown here is derived from an EMBL/GenBank/DDBJ whole genome shotgun (WGS) entry which is preliminary data.</text>
</comment>
<dbReference type="OrthoDB" id="5215637at2759"/>
<protein>
    <submittedName>
        <fullName evidence="2">Uncharacterized protein</fullName>
    </submittedName>
</protein>
<organism evidence="2 3">
    <name type="scientific">Aspergillus sclerotioniger CBS 115572</name>
    <dbReference type="NCBI Taxonomy" id="1450535"/>
    <lineage>
        <taxon>Eukaryota</taxon>
        <taxon>Fungi</taxon>
        <taxon>Dikarya</taxon>
        <taxon>Ascomycota</taxon>
        <taxon>Pezizomycotina</taxon>
        <taxon>Eurotiomycetes</taxon>
        <taxon>Eurotiomycetidae</taxon>
        <taxon>Eurotiales</taxon>
        <taxon>Aspergillaceae</taxon>
        <taxon>Aspergillus</taxon>
        <taxon>Aspergillus subgen. Circumdati</taxon>
    </lineage>
</organism>